<proteinExistence type="predicted"/>
<dbReference type="PANTHER" id="PTHR38663:SF1">
    <property type="entry name" value="L-ORNITHINE N(5)-MONOOXYGENASE"/>
    <property type="match status" value="1"/>
</dbReference>
<dbReference type="PANTHER" id="PTHR38663">
    <property type="match status" value="1"/>
</dbReference>
<feature type="region of interest" description="Disordered" evidence="1">
    <location>
        <begin position="165"/>
        <end position="185"/>
    </location>
</feature>
<dbReference type="RefSeq" id="XP_062718607.1">
    <property type="nucleotide sequence ID" value="XM_062870775.1"/>
</dbReference>
<organism evidence="2 3">
    <name type="scientific">Chaetomium strumarium</name>
    <dbReference type="NCBI Taxonomy" id="1170767"/>
    <lineage>
        <taxon>Eukaryota</taxon>
        <taxon>Fungi</taxon>
        <taxon>Dikarya</taxon>
        <taxon>Ascomycota</taxon>
        <taxon>Pezizomycotina</taxon>
        <taxon>Sordariomycetes</taxon>
        <taxon>Sordariomycetidae</taxon>
        <taxon>Sordariales</taxon>
        <taxon>Chaetomiaceae</taxon>
        <taxon>Chaetomium</taxon>
    </lineage>
</organism>
<gene>
    <name evidence="2" type="ORF">B0T15DRAFT_568619</name>
</gene>
<dbReference type="SUPFAM" id="SSF51905">
    <property type="entry name" value="FAD/NAD(P)-binding domain"/>
    <property type="match status" value="2"/>
</dbReference>
<reference evidence="2" key="2">
    <citation type="submission" date="2023-06" db="EMBL/GenBank/DDBJ databases">
        <authorList>
            <consortium name="Lawrence Berkeley National Laboratory"/>
            <person name="Mondo S.J."/>
            <person name="Hensen N."/>
            <person name="Bonometti L."/>
            <person name="Westerberg I."/>
            <person name="Brannstrom I.O."/>
            <person name="Guillou S."/>
            <person name="Cros-Aarteil S."/>
            <person name="Calhoun S."/>
            <person name="Haridas S."/>
            <person name="Kuo A."/>
            <person name="Pangilinan J."/>
            <person name="Riley R."/>
            <person name="Labutti K."/>
            <person name="Andreopoulos B."/>
            <person name="Lipzen A."/>
            <person name="Chen C."/>
            <person name="Yanf M."/>
            <person name="Daum C."/>
            <person name="Ng V."/>
            <person name="Clum A."/>
            <person name="Steindorff A."/>
            <person name="Ohm R."/>
            <person name="Martin F."/>
            <person name="Silar P."/>
            <person name="Natvig D."/>
            <person name="Lalanne C."/>
            <person name="Gautier V."/>
            <person name="Ament-Velasquez S.L."/>
            <person name="Kruys A."/>
            <person name="Hutchinson M.I."/>
            <person name="Powell A.J."/>
            <person name="Barry K."/>
            <person name="Miller A.N."/>
            <person name="Grigoriev I.V."/>
            <person name="Debuchy R."/>
            <person name="Gladieux P."/>
            <person name="Thoren M.H."/>
            <person name="Johannesson H."/>
        </authorList>
    </citation>
    <scope>NUCLEOTIDE SEQUENCE</scope>
    <source>
        <strain evidence="2">CBS 333.67</strain>
    </source>
</reference>
<evidence type="ECO:0000256" key="1">
    <source>
        <dbReference type="SAM" id="MobiDB-lite"/>
    </source>
</evidence>
<reference evidence="2" key="1">
    <citation type="journal article" date="2023" name="Mol. Phylogenet. Evol.">
        <title>Genome-scale phylogeny and comparative genomics of the fungal order Sordariales.</title>
        <authorList>
            <person name="Hensen N."/>
            <person name="Bonometti L."/>
            <person name="Westerberg I."/>
            <person name="Brannstrom I.O."/>
            <person name="Guillou S."/>
            <person name="Cros-Aarteil S."/>
            <person name="Calhoun S."/>
            <person name="Haridas S."/>
            <person name="Kuo A."/>
            <person name="Mondo S."/>
            <person name="Pangilinan J."/>
            <person name="Riley R."/>
            <person name="LaButti K."/>
            <person name="Andreopoulos B."/>
            <person name="Lipzen A."/>
            <person name="Chen C."/>
            <person name="Yan M."/>
            <person name="Daum C."/>
            <person name="Ng V."/>
            <person name="Clum A."/>
            <person name="Steindorff A."/>
            <person name="Ohm R.A."/>
            <person name="Martin F."/>
            <person name="Silar P."/>
            <person name="Natvig D.O."/>
            <person name="Lalanne C."/>
            <person name="Gautier V."/>
            <person name="Ament-Velasquez S.L."/>
            <person name="Kruys A."/>
            <person name="Hutchinson M.I."/>
            <person name="Powell A.J."/>
            <person name="Barry K."/>
            <person name="Miller A.N."/>
            <person name="Grigoriev I.V."/>
            <person name="Debuchy R."/>
            <person name="Gladieux P."/>
            <person name="Hiltunen Thoren M."/>
            <person name="Johannesson H."/>
        </authorList>
    </citation>
    <scope>NUCLEOTIDE SEQUENCE</scope>
    <source>
        <strain evidence="2">CBS 333.67</strain>
    </source>
</reference>
<dbReference type="AlphaFoldDB" id="A0AAJ0GMS8"/>
<evidence type="ECO:0000313" key="2">
    <source>
        <dbReference type="EMBL" id="KAK3302827.1"/>
    </source>
</evidence>
<dbReference type="Proteomes" id="UP001273166">
    <property type="component" value="Unassembled WGS sequence"/>
</dbReference>
<dbReference type="GeneID" id="87889604"/>
<evidence type="ECO:0000313" key="3">
    <source>
        <dbReference type="Proteomes" id="UP001273166"/>
    </source>
</evidence>
<protein>
    <submittedName>
        <fullName evidence="2">FAD binding domain protein</fullName>
    </submittedName>
</protein>
<dbReference type="InterPro" id="IPR036188">
    <property type="entry name" value="FAD/NAD-bd_sf"/>
</dbReference>
<sequence length="576" mass="63608">MTINGYEASSKPDFGTPGLNGAAVHDIIIVGAGPCGLAVAARLREANPAAIFTDEEHQRFHWMNRHGKKMALKHVKSGRTSSATHGTVRGYDMAVLDANHDDWMGRWNQLFHTFHITHLRSPMFWHLDPNSRDGLLSKAYEEQRSGELLEIKGCVGKEISKHMKKRRRNYTGGKGDSRVPINERDRNDYFTPSQSLFSEHCKDVVAHYSLHGTGLVHKETVLDIAYSSVPGVPIADEKLFTVRTDAGIRYSRVVILAVGPGNQPRIPRIPGMTSGSEGAAPPSFPQACHAMQIRHFPDPVVKRRIAANRHTNILVIGGGLTSAQLADLAIRKGAGTVWHMMRGPLRVKPFDVDLCWMGKFRNVEQSRFWQADSDEERLGLMKEARGGGSVTPIYRRILKQHVTSGKLRLFEKTTLHEARFQKEDRGGEDGPSSSGLWHVKTSPEVEGLPPMDYIYFATGIETDFRTLPYLQTMMESHPIDGYGGFPCLNDDLMWKDDVPLFVAGRLAALKLGPAAPNLGGARIAAERIAWGVEEVMRKASGLDPDGGTPWATARESLVDYATGTGNMFSGLVEVSS</sequence>
<feature type="region of interest" description="Disordered" evidence="1">
    <location>
        <begin position="420"/>
        <end position="441"/>
    </location>
</feature>
<dbReference type="Gene3D" id="3.50.50.60">
    <property type="entry name" value="FAD/NAD(P)-binding domain"/>
    <property type="match status" value="2"/>
</dbReference>
<dbReference type="EMBL" id="JAUDZG010000006">
    <property type="protein sequence ID" value="KAK3302827.1"/>
    <property type="molecule type" value="Genomic_DNA"/>
</dbReference>
<feature type="compositionally biased region" description="Basic and acidic residues" evidence="1">
    <location>
        <begin position="175"/>
        <end position="185"/>
    </location>
</feature>
<accession>A0AAJ0GMS8</accession>
<comment type="caution">
    <text evidence="2">The sequence shown here is derived from an EMBL/GenBank/DDBJ whole genome shotgun (WGS) entry which is preliminary data.</text>
</comment>
<keyword evidence="3" id="KW-1185">Reference proteome</keyword>
<name>A0AAJ0GMS8_9PEZI</name>